<dbReference type="InterPro" id="IPR036388">
    <property type="entry name" value="WH-like_DNA-bd_sf"/>
</dbReference>
<dbReference type="PRINTS" id="PR00778">
    <property type="entry name" value="HTHARSR"/>
</dbReference>
<keyword evidence="1" id="KW-0805">Transcription regulation</keyword>
<dbReference type="InterPro" id="IPR001845">
    <property type="entry name" value="HTH_ArsR_DNA-bd_dom"/>
</dbReference>
<dbReference type="GO" id="GO:0003700">
    <property type="term" value="F:DNA-binding transcription factor activity"/>
    <property type="evidence" value="ECO:0007669"/>
    <property type="project" value="InterPro"/>
</dbReference>
<organism evidence="5 6">
    <name type="scientific">Candidatus Abyssobacteria bacterium SURF_17</name>
    <dbReference type="NCBI Taxonomy" id="2093361"/>
    <lineage>
        <taxon>Bacteria</taxon>
        <taxon>Pseudomonadati</taxon>
        <taxon>Candidatus Hydrogenedentota</taxon>
        <taxon>Candidatus Abyssobacteria</taxon>
    </lineage>
</organism>
<dbReference type="Gene3D" id="1.10.10.10">
    <property type="entry name" value="Winged helix-like DNA-binding domain superfamily/Winged helix DNA-binding domain"/>
    <property type="match status" value="1"/>
</dbReference>
<dbReference type="PROSITE" id="PS50987">
    <property type="entry name" value="HTH_ARSR_2"/>
    <property type="match status" value="1"/>
</dbReference>
<dbReference type="GO" id="GO:0003677">
    <property type="term" value="F:DNA binding"/>
    <property type="evidence" value="ECO:0007669"/>
    <property type="project" value="UniProtKB-KW"/>
</dbReference>
<dbReference type="NCBIfam" id="NF033788">
    <property type="entry name" value="HTH_metalloreg"/>
    <property type="match status" value="1"/>
</dbReference>
<dbReference type="PANTHER" id="PTHR33154:SF18">
    <property type="entry name" value="ARSENICAL RESISTANCE OPERON REPRESSOR"/>
    <property type="match status" value="1"/>
</dbReference>
<name>A0A419F9X0_9BACT</name>
<dbReference type="InterPro" id="IPR051081">
    <property type="entry name" value="HTH_MetalResp_TranReg"/>
</dbReference>
<evidence type="ECO:0000313" key="6">
    <source>
        <dbReference type="Proteomes" id="UP000285961"/>
    </source>
</evidence>
<evidence type="ECO:0000256" key="1">
    <source>
        <dbReference type="ARBA" id="ARBA00023015"/>
    </source>
</evidence>
<evidence type="ECO:0000259" key="4">
    <source>
        <dbReference type="PROSITE" id="PS50987"/>
    </source>
</evidence>
<evidence type="ECO:0000313" key="5">
    <source>
        <dbReference type="EMBL" id="RJP75687.1"/>
    </source>
</evidence>
<keyword evidence="2" id="KW-0238">DNA-binding</keyword>
<keyword evidence="3" id="KW-0804">Transcription</keyword>
<sequence>MQEYTKVFKALADRSRARILKMLEEQELCVCQIMAVIGLKQPTISKHLSVLKKAGLVEPRRNGTWIFYRLSPRRQNNFDQAQLGLLRNWLNDDPIVRADRAKLAKVVKMDVRQICRG</sequence>
<dbReference type="InterPro" id="IPR011991">
    <property type="entry name" value="ArsR-like_HTH"/>
</dbReference>
<protein>
    <submittedName>
        <fullName evidence="5">ArsR family transcriptional regulator</fullName>
    </submittedName>
</protein>
<dbReference type="Proteomes" id="UP000285961">
    <property type="component" value="Unassembled WGS sequence"/>
</dbReference>
<evidence type="ECO:0000256" key="3">
    <source>
        <dbReference type="ARBA" id="ARBA00023163"/>
    </source>
</evidence>
<reference evidence="5 6" key="1">
    <citation type="journal article" date="2017" name="ISME J.">
        <title>Energy and carbon metabolisms in a deep terrestrial subsurface fluid microbial community.</title>
        <authorList>
            <person name="Momper L."/>
            <person name="Jungbluth S.P."/>
            <person name="Lee M.D."/>
            <person name="Amend J.P."/>
        </authorList>
    </citation>
    <scope>NUCLEOTIDE SEQUENCE [LARGE SCALE GENOMIC DNA]</scope>
    <source>
        <strain evidence="5">SURF_17</strain>
    </source>
</reference>
<gene>
    <name evidence="5" type="ORF">C4532_00045</name>
</gene>
<accession>A0A419F9X0</accession>
<evidence type="ECO:0000256" key="2">
    <source>
        <dbReference type="ARBA" id="ARBA00023125"/>
    </source>
</evidence>
<dbReference type="SUPFAM" id="SSF46785">
    <property type="entry name" value="Winged helix' DNA-binding domain"/>
    <property type="match status" value="1"/>
</dbReference>
<dbReference type="EMBL" id="QZKI01000001">
    <property type="protein sequence ID" value="RJP75687.1"/>
    <property type="molecule type" value="Genomic_DNA"/>
</dbReference>
<dbReference type="AlphaFoldDB" id="A0A419F9X0"/>
<dbReference type="PANTHER" id="PTHR33154">
    <property type="entry name" value="TRANSCRIPTIONAL REGULATOR, ARSR FAMILY"/>
    <property type="match status" value="1"/>
</dbReference>
<dbReference type="Pfam" id="PF01022">
    <property type="entry name" value="HTH_5"/>
    <property type="match status" value="1"/>
</dbReference>
<comment type="caution">
    <text evidence="5">The sequence shown here is derived from an EMBL/GenBank/DDBJ whole genome shotgun (WGS) entry which is preliminary data.</text>
</comment>
<proteinExistence type="predicted"/>
<feature type="domain" description="HTH arsR-type" evidence="4">
    <location>
        <begin position="1"/>
        <end position="90"/>
    </location>
</feature>
<dbReference type="InterPro" id="IPR036390">
    <property type="entry name" value="WH_DNA-bd_sf"/>
</dbReference>
<dbReference type="SMART" id="SM00418">
    <property type="entry name" value="HTH_ARSR"/>
    <property type="match status" value="1"/>
</dbReference>
<dbReference type="CDD" id="cd00090">
    <property type="entry name" value="HTH_ARSR"/>
    <property type="match status" value="1"/>
</dbReference>